<evidence type="ECO:0000313" key="2">
    <source>
        <dbReference type="EMBL" id="KPP67601.1"/>
    </source>
</evidence>
<feature type="region of interest" description="Disordered" evidence="1">
    <location>
        <begin position="75"/>
        <end position="124"/>
    </location>
</feature>
<reference evidence="2 3" key="1">
    <citation type="submission" date="2015-08" db="EMBL/GenBank/DDBJ databases">
        <title>The genome of the Asian arowana (Scleropages formosus).</title>
        <authorList>
            <person name="Tan M.H."/>
            <person name="Gan H.M."/>
            <person name="Croft L.J."/>
            <person name="Austin C.M."/>
        </authorList>
    </citation>
    <scope>NUCLEOTIDE SEQUENCE [LARGE SCALE GENOMIC DNA]</scope>
    <source>
        <strain evidence="2">Aro1</strain>
    </source>
</reference>
<sequence>MKLSLKLLQSPESLAPDHFQVKGLKVVNWEIDGLYNQCTFSHNGRPAQTPLFVQGNYPTMEGNVQKALCGEAQEQQVSAAGQVQADGGQTPRREGLDFGPGSDGGGVGRPSVRRPQQAALPVEQRPAQRRAFLLLLPY</sequence>
<protein>
    <submittedName>
        <fullName evidence="2">Uncharacterized protein</fullName>
    </submittedName>
</protein>
<accession>A0A0N8JYV6</accession>
<name>A0A0N8JYV6_SCLFO</name>
<gene>
    <name evidence="2" type="ORF">Z043_113781</name>
</gene>
<dbReference type="AlphaFoldDB" id="A0A0N8JYV6"/>
<comment type="caution">
    <text evidence="2">The sequence shown here is derived from an EMBL/GenBank/DDBJ whole genome shotgun (WGS) entry which is preliminary data.</text>
</comment>
<evidence type="ECO:0000313" key="3">
    <source>
        <dbReference type="Proteomes" id="UP000034805"/>
    </source>
</evidence>
<organism evidence="2 3">
    <name type="scientific">Scleropages formosus</name>
    <name type="common">Asian bonytongue</name>
    <name type="synonym">Osteoglossum formosum</name>
    <dbReference type="NCBI Taxonomy" id="113540"/>
    <lineage>
        <taxon>Eukaryota</taxon>
        <taxon>Metazoa</taxon>
        <taxon>Chordata</taxon>
        <taxon>Craniata</taxon>
        <taxon>Vertebrata</taxon>
        <taxon>Euteleostomi</taxon>
        <taxon>Actinopterygii</taxon>
        <taxon>Neopterygii</taxon>
        <taxon>Teleostei</taxon>
        <taxon>Osteoglossocephala</taxon>
        <taxon>Osteoglossomorpha</taxon>
        <taxon>Osteoglossiformes</taxon>
        <taxon>Osteoglossidae</taxon>
        <taxon>Scleropages</taxon>
    </lineage>
</organism>
<dbReference type="EMBL" id="JARO02004955">
    <property type="protein sequence ID" value="KPP67601.1"/>
    <property type="molecule type" value="Genomic_DNA"/>
</dbReference>
<proteinExistence type="predicted"/>
<evidence type="ECO:0000256" key="1">
    <source>
        <dbReference type="SAM" id="MobiDB-lite"/>
    </source>
</evidence>
<dbReference type="Proteomes" id="UP000034805">
    <property type="component" value="Unassembled WGS sequence"/>
</dbReference>